<name>A0ABV6S8S8_9SPHN</name>
<proteinExistence type="predicted"/>
<comment type="caution">
    <text evidence="1">The sequence shown here is derived from an EMBL/GenBank/DDBJ whole genome shotgun (WGS) entry which is preliminary data.</text>
</comment>
<organism evidence="1 2">
    <name type="scientific">Novosphingobium clariflavum</name>
    <dbReference type="NCBI Taxonomy" id="2029884"/>
    <lineage>
        <taxon>Bacteria</taxon>
        <taxon>Pseudomonadati</taxon>
        <taxon>Pseudomonadota</taxon>
        <taxon>Alphaproteobacteria</taxon>
        <taxon>Sphingomonadales</taxon>
        <taxon>Sphingomonadaceae</taxon>
        <taxon>Novosphingobium</taxon>
    </lineage>
</organism>
<reference evidence="1 2" key="1">
    <citation type="submission" date="2024-09" db="EMBL/GenBank/DDBJ databases">
        <authorList>
            <person name="Sun Q."/>
            <person name="Mori K."/>
        </authorList>
    </citation>
    <scope>NUCLEOTIDE SEQUENCE [LARGE SCALE GENOMIC DNA]</scope>
    <source>
        <strain evidence="1 2">CICC 11035S</strain>
    </source>
</reference>
<dbReference type="EMBL" id="JBHLTM010000055">
    <property type="protein sequence ID" value="MFC0685653.1"/>
    <property type="molecule type" value="Genomic_DNA"/>
</dbReference>
<evidence type="ECO:0000313" key="1">
    <source>
        <dbReference type="EMBL" id="MFC0685653.1"/>
    </source>
</evidence>
<evidence type="ECO:0000313" key="2">
    <source>
        <dbReference type="Proteomes" id="UP001589858"/>
    </source>
</evidence>
<accession>A0ABV6S8S8</accession>
<dbReference type="Proteomes" id="UP001589858">
    <property type="component" value="Unassembled WGS sequence"/>
</dbReference>
<sequence>MSMMMAMIVAMTMTMTVVVMAVVVAMVCMRGAHGRRVWHERAASGKLCRNMSRAPMALCVALHIGRGAPDGCLPVTFMPHRCLENIAKIG</sequence>
<gene>
    <name evidence="1" type="ORF">ACFFF8_13705</name>
</gene>
<protein>
    <recommendedName>
        <fullName evidence="3">Secreted protein</fullName>
    </recommendedName>
</protein>
<keyword evidence="2" id="KW-1185">Reference proteome</keyword>
<evidence type="ECO:0008006" key="3">
    <source>
        <dbReference type="Google" id="ProtNLM"/>
    </source>
</evidence>